<dbReference type="Pfam" id="PF01810">
    <property type="entry name" value="LysE"/>
    <property type="match status" value="1"/>
</dbReference>
<evidence type="ECO:0000313" key="7">
    <source>
        <dbReference type="EMBL" id="MBB4866650.1"/>
    </source>
</evidence>
<evidence type="ECO:0000256" key="1">
    <source>
        <dbReference type="ARBA" id="ARBA00004651"/>
    </source>
</evidence>
<keyword evidence="4 6" id="KW-1133">Transmembrane helix</keyword>
<feature type="transmembrane region" description="Helical" evidence="6">
    <location>
        <begin position="6"/>
        <end position="23"/>
    </location>
</feature>
<evidence type="ECO:0000256" key="2">
    <source>
        <dbReference type="ARBA" id="ARBA00022475"/>
    </source>
</evidence>
<dbReference type="PANTHER" id="PTHR30086:SF19">
    <property type="entry name" value="THREONINE EFFLUX PROTEIN"/>
    <property type="match status" value="1"/>
</dbReference>
<dbReference type="GO" id="GO:0015171">
    <property type="term" value="F:amino acid transmembrane transporter activity"/>
    <property type="evidence" value="ECO:0007669"/>
    <property type="project" value="TreeGrafter"/>
</dbReference>
<dbReference type="InterPro" id="IPR001123">
    <property type="entry name" value="LeuE-type"/>
</dbReference>
<keyword evidence="3 6" id="KW-0812">Transmembrane</keyword>
<dbReference type="RefSeq" id="WP_184595343.1">
    <property type="nucleotide sequence ID" value="NZ_JACHLI010000030.1"/>
</dbReference>
<comment type="caution">
    <text evidence="7">The sequence shown here is derived from an EMBL/GenBank/DDBJ whole genome shotgun (WGS) entry which is preliminary data.</text>
</comment>
<feature type="transmembrane region" description="Helical" evidence="6">
    <location>
        <begin position="71"/>
        <end position="92"/>
    </location>
</feature>
<evidence type="ECO:0000256" key="5">
    <source>
        <dbReference type="ARBA" id="ARBA00023136"/>
    </source>
</evidence>
<protein>
    <submittedName>
        <fullName evidence="7">RhtB (Resistance to homoserine/threonine) family protein</fullName>
    </submittedName>
</protein>
<reference evidence="7 8" key="1">
    <citation type="submission" date="2020-08" db="EMBL/GenBank/DDBJ databases">
        <title>Functional genomics of gut bacteria from endangered species of beetles.</title>
        <authorList>
            <person name="Carlos-Shanley C."/>
        </authorList>
    </citation>
    <scope>NUCLEOTIDE SEQUENCE [LARGE SCALE GENOMIC DNA]</scope>
    <source>
        <strain evidence="7 8">S00179</strain>
    </source>
</reference>
<name>A0A7W7KPM4_PSENT</name>
<sequence>MTAASYFAPLLSVALLWIVAVITPGPNFFTTARIAAVHSRRHGLIAALGVASGTVIWGLAGGLGIKSLFSAAPSLYLGFKLAGGAYLIYLGIRLLKRRAPAAGGESLAEVASQRSAWSVFRLGLLGNLTNPKTALFVATLFATAMPASPSAPLLAMAIALMVTLSFSWYCCVVLVFASERMAGVYRRCRRALDRFAGCCYLLFGARMLATR</sequence>
<accession>A0A7W7KPM4</accession>
<evidence type="ECO:0000256" key="6">
    <source>
        <dbReference type="SAM" id="Phobius"/>
    </source>
</evidence>
<dbReference type="Proteomes" id="UP000566995">
    <property type="component" value="Unassembled WGS sequence"/>
</dbReference>
<dbReference type="EMBL" id="JACHLI010000030">
    <property type="protein sequence ID" value="MBB4866650.1"/>
    <property type="molecule type" value="Genomic_DNA"/>
</dbReference>
<organism evidence="7 8">
    <name type="scientific">Pseudomonas nitroreducens</name>
    <dbReference type="NCBI Taxonomy" id="46680"/>
    <lineage>
        <taxon>Bacteria</taxon>
        <taxon>Pseudomonadati</taxon>
        <taxon>Pseudomonadota</taxon>
        <taxon>Gammaproteobacteria</taxon>
        <taxon>Pseudomonadales</taxon>
        <taxon>Pseudomonadaceae</taxon>
        <taxon>Pseudomonas</taxon>
    </lineage>
</organism>
<evidence type="ECO:0000256" key="4">
    <source>
        <dbReference type="ARBA" id="ARBA00022989"/>
    </source>
</evidence>
<dbReference type="AlphaFoldDB" id="A0A7W7KPM4"/>
<keyword evidence="2" id="KW-1003">Cell membrane</keyword>
<dbReference type="GO" id="GO:0005886">
    <property type="term" value="C:plasma membrane"/>
    <property type="evidence" value="ECO:0007669"/>
    <property type="project" value="UniProtKB-SubCell"/>
</dbReference>
<feature type="transmembrane region" description="Helical" evidence="6">
    <location>
        <begin position="153"/>
        <end position="177"/>
    </location>
</feature>
<dbReference type="PANTHER" id="PTHR30086">
    <property type="entry name" value="ARGININE EXPORTER PROTEIN ARGO"/>
    <property type="match status" value="1"/>
</dbReference>
<proteinExistence type="predicted"/>
<feature type="transmembrane region" description="Helical" evidence="6">
    <location>
        <begin position="124"/>
        <end position="147"/>
    </location>
</feature>
<feature type="transmembrane region" description="Helical" evidence="6">
    <location>
        <begin position="44"/>
        <end position="65"/>
    </location>
</feature>
<evidence type="ECO:0000256" key="3">
    <source>
        <dbReference type="ARBA" id="ARBA00022692"/>
    </source>
</evidence>
<comment type="subcellular location">
    <subcellularLocation>
        <location evidence="1">Cell membrane</location>
        <topology evidence="1">Multi-pass membrane protein</topology>
    </subcellularLocation>
</comment>
<keyword evidence="5 6" id="KW-0472">Membrane</keyword>
<evidence type="ECO:0000313" key="8">
    <source>
        <dbReference type="Proteomes" id="UP000566995"/>
    </source>
</evidence>
<gene>
    <name evidence="7" type="ORF">HNP46_005557</name>
</gene>